<evidence type="ECO:0000256" key="3">
    <source>
        <dbReference type="ARBA" id="ARBA00004961"/>
    </source>
</evidence>
<dbReference type="NCBIfam" id="TIGR01198">
    <property type="entry name" value="pgl"/>
    <property type="match status" value="1"/>
</dbReference>
<accession>A0ABW2YIG8</accession>
<evidence type="ECO:0000256" key="6">
    <source>
        <dbReference type="ARBA" id="ARBA00020337"/>
    </source>
</evidence>
<comment type="similarity">
    <text evidence="4 7">Belongs to the glucosamine/galactosamine-6-phosphate isomerase family. 6-phosphogluconolactonase subfamily.</text>
</comment>
<evidence type="ECO:0000256" key="1">
    <source>
        <dbReference type="ARBA" id="ARBA00000832"/>
    </source>
</evidence>
<evidence type="ECO:0000259" key="8">
    <source>
        <dbReference type="Pfam" id="PF01182"/>
    </source>
</evidence>
<dbReference type="Pfam" id="PF01182">
    <property type="entry name" value="Glucosamine_iso"/>
    <property type="match status" value="1"/>
</dbReference>
<evidence type="ECO:0000313" key="10">
    <source>
        <dbReference type="Proteomes" id="UP001597090"/>
    </source>
</evidence>
<dbReference type="EMBL" id="JBHTIH010000002">
    <property type="protein sequence ID" value="MFD0738033.1"/>
    <property type="molecule type" value="Genomic_DNA"/>
</dbReference>
<dbReference type="Gene3D" id="3.40.50.1360">
    <property type="match status" value="1"/>
</dbReference>
<dbReference type="InterPro" id="IPR039104">
    <property type="entry name" value="6PGL"/>
</dbReference>
<gene>
    <name evidence="7 9" type="primary">pgl</name>
    <name evidence="9" type="ORF">ACFQZQ_01850</name>
</gene>
<keyword evidence="10" id="KW-1185">Reference proteome</keyword>
<dbReference type="InterPro" id="IPR006148">
    <property type="entry name" value="Glc/Gal-6P_isomerase"/>
</dbReference>
<evidence type="ECO:0000313" key="9">
    <source>
        <dbReference type="EMBL" id="MFD0738033.1"/>
    </source>
</evidence>
<comment type="function">
    <text evidence="2 7">Hydrolysis of 6-phosphogluconolactone to 6-phosphogluconate.</text>
</comment>
<dbReference type="Proteomes" id="UP001597090">
    <property type="component" value="Unassembled WGS sequence"/>
</dbReference>
<comment type="catalytic activity">
    <reaction evidence="1 7">
        <text>6-phospho-D-glucono-1,5-lactone + H2O = 6-phospho-D-gluconate + H(+)</text>
        <dbReference type="Rhea" id="RHEA:12556"/>
        <dbReference type="ChEBI" id="CHEBI:15377"/>
        <dbReference type="ChEBI" id="CHEBI:15378"/>
        <dbReference type="ChEBI" id="CHEBI:57955"/>
        <dbReference type="ChEBI" id="CHEBI:58759"/>
        <dbReference type="EC" id="3.1.1.31"/>
    </reaction>
</comment>
<sequence length="288" mass="31942">MRRTAVADAHAHIGRHPSATGISIRRTQRAADACDYPVMFNHATATEVVIHEPHAGRYALHVHRNAEVWTWASAIAIAAELRRELMRRPRARMLVAGGDTPASVYRALSKAPLQWDRVDVALVDERWLQPDDPDSNAWLVRTHLLQHHAAQARFEPMTQPGRRIEEAVAIASAHGLQPASVAVLGMGSDGHLASLFPRMRDLDRALDSRQPYVAVDASGCVGAQQWSRRISLTPTGLRHSRSRVLLIRGREKLDAFEYALASGDVESWPVLLALGDSFEVPLQIHWCA</sequence>
<comment type="caution">
    <text evidence="9">The sequence shown here is derived from an EMBL/GenBank/DDBJ whole genome shotgun (WGS) entry which is preliminary data.</text>
</comment>
<comment type="pathway">
    <text evidence="3 7">Carbohydrate degradation; pentose phosphate pathway; D-ribulose 5-phosphate from D-glucose 6-phosphate (oxidative stage): step 2/3.</text>
</comment>
<dbReference type="PANTHER" id="PTHR11054:SF0">
    <property type="entry name" value="6-PHOSPHOGLUCONOLACTONASE"/>
    <property type="match status" value="1"/>
</dbReference>
<evidence type="ECO:0000256" key="7">
    <source>
        <dbReference type="RuleBase" id="RU365095"/>
    </source>
</evidence>
<name>A0ABW2YIG8_9GAMM</name>
<reference evidence="10" key="1">
    <citation type="journal article" date="2019" name="Int. J. Syst. Evol. Microbiol.">
        <title>The Global Catalogue of Microorganisms (GCM) 10K type strain sequencing project: providing services to taxonomists for standard genome sequencing and annotation.</title>
        <authorList>
            <consortium name="The Broad Institute Genomics Platform"/>
            <consortium name="The Broad Institute Genome Sequencing Center for Infectious Disease"/>
            <person name="Wu L."/>
            <person name="Ma J."/>
        </authorList>
    </citation>
    <scope>NUCLEOTIDE SEQUENCE [LARGE SCALE GENOMIC DNA]</scope>
    <source>
        <strain evidence="10">CCUG 55491</strain>
    </source>
</reference>
<dbReference type="SUPFAM" id="SSF100950">
    <property type="entry name" value="NagB/RpiA/CoA transferase-like"/>
    <property type="match status" value="1"/>
</dbReference>
<dbReference type="PANTHER" id="PTHR11054">
    <property type="entry name" value="6-PHOSPHOGLUCONOLACTONASE"/>
    <property type="match status" value="1"/>
</dbReference>
<dbReference type="RefSeq" id="WP_386810980.1">
    <property type="nucleotide sequence ID" value="NZ_JBHTIH010000002.1"/>
</dbReference>
<dbReference type="InterPro" id="IPR005900">
    <property type="entry name" value="6-phosphogluconolactonase_DevB"/>
</dbReference>
<evidence type="ECO:0000256" key="4">
    <source>
        <dbReference type="ARBA" id="ARBA00010662"/>
    </source>
</evidence>
<proteinExistence type="inferred from homology"/>
<dbReference type="GO" id="GO:0017057">
    <property type="term" value="F:6-phosphogluconolactonase activity"/>
    <property type="evidence" value="ECO:0007669"/>
    <property type="project" value="UniProtKB-EC"/>
</dbReference>
<organism evidence="9 10">
    <name type="scientific">Lysobacter koreensis</name>
    <dbReference type="NCBI Taxonomy" id="266122"/>
    <lineage>
        <taxon>Bacteria</taxon>
        <taxon>Pseudomonadati</taxon>
        <taxon>Pseudomonadota</taxon>
        <taxon>Gammaproteobacteria</taxon>
        <taxon>Lysobacterales</taxon>
        <taxon>Lysobacteraceae</taxon>
        <taxon>Lysobacter</taxon>
    </lineage>
</organism>
<keyword evidence="7 9" id="KW-0378">Hydrolase</keyword>
<evidence type="ECO:0000256" key="5">
    <source>
        <dbReference type="ARBA" id="ARBA00013198"/>
    </source>
</evidence>
<feature type="domain" description="Glucosamine/galactosamine-6-phosphate isomerase" evidence="8">
    <location>
        <begin position="74"/>
        <end position="273"/>
    </location>
</feature>
<evidence type="ECO:0000256" key="2">
    <source>
        <dbReference type="ARBA" id="ARBA00002681"/>
    </source>
</evidence>
<protein>
    <recommendedName>
        <fullName evidence="6 7">6-phosphogluconolactonase</fullName>
        <shortName evidence="7">6PGL</shortName>
        <ecNumber evidence="5 7">3.1.1.31</ecNumber>
    </recommendedName>
</protein>
<dbReference type="EC" id="3.1.1.31" evidence="5 7"/>
<dbReference type="InterPro" id="IPR037171">
    <property type="entry name" value="NagB/RpiA_transferase-like"/>
</dbReference>
<dbReference type="CDD" id="cd01400">
    <property type="entry name" value="6PGL"/>
    <property type="match status" value="1"/>
</dbReference>